<dbReference type="SMART" id="SM00313">
    <property type="entry name" value="PXA"/>
    <property type="match status" value="1"/>
</dbReference>
<organism evidence="2 3">
    <name type="scientific">Rotaria socialis</name>
    <dbReference type="NCBI Taxonomy" id="392032"/>
    <lineage>
        <taxon>Eukaryota</taxon>
        <taxon>Metazoa</taxon>
        <taxon>Spiralia</taxon>
        <taxon>Gnathifera</taxon>
        <taxon>Rotifera</taxon>
        <taxon>Eurotatoria</taxon>
        <taxon>Bdelloidea</taxon>
        <taxon>Philodinida</taxon>
        <taxon>Philodinidae</taxon>
        <taxon>Rotaria</taxon>
    </lineage>
</organism>
<feature type="domain" description="PXA" evidence="1">
    <location>
        <begin position="28"/>
        <end position="210"/>
    </location>
</feature>
<dbReference type="InterPro" id="IPR003114">
    <property type="entry name" value="Phox_assoc"/>
</dbReference>
<dbReference type="PANTHER" id="PTHR22775">
    <property type="entry name" value="SORTING NEXIN"/>
    <property type="match status" value="1"/>
</dbReference>
<dbReference type="GO" id="GO:0005769">
    <property type="term" value="C:early endosome"/>
    <property type="evidence" value="ECO:0007669"/>
    <property type="project" value="TreeGrafter"/>
</dbReference>
<reference evidence="2" key="1">
    <citation type="submission" date="2021-02" db="EMBL/GenBank/DDBJ databases">
        <authorList>
            <person name="Nowell W R."/>
        </authorList>
    </citation>
    <scope>NUCLEOTIDE SEQUENCE</scope>
</reference>
<dbReference type="AlphaFoldDB" id="A0A820HN37"/>
<evidence type="ECO:0000313" key="3">
    <source>
        <dbReference type="Proteomes" id="UP000663862"/>
    </source>
</evidence>
<dbReference type="PANTHER" id="PTHR22775:SF3">
    <property type="entry name" value="SORTING NEXIN-13"/>
    <property type="match status" value="1"/>
</dbReference>
<comment type="caution">
    <text evidence="2">The sequence shown here is derived from an EMBL/GenBank/DDBJ whole genome shotgun (WGS) entry which is preliminary data.</text>
</comment>
<dbReference type="Pfam" id="PF02194">
    <property type="entry name" value="PXA"/>
    <property type="match status" value="1"/>
</dbReference>
<gene>
    <name evidence="2" type="ORF">TSG867_LOCUS5857</name>
</gene>
<dbReference type="GO" id="GO:0035091">
    <property type="term" value="F:phosphatidylinositol binding"/>
    <property type="evidence" value="ECO:0007669"/>
    <property type="project" value="TreeGrafter"/>
</dbReference>
<evidence type="ECO:0000259" key="1">
    <source>
        <dbReference type="PROSITE" id="PS51207"/>
    </source>
</evidence>
<accession>A0A820HN37</accession>
<sequence length="220" mass="25492">MISDLQNDSSSSLKKSKSSTERAPLTGISDIDEPLYELVDLFVRDYIEIWYKTQISSDESFIDDVKSGIYTTIRHLSERLREIDWLDFCTGTIVDSFATHVRLYRNAKERLRLEQSTDIRSCFFDLEAEYERGICRDEVCMDKDKEKEFLRDIVEVLIYILLPANEFRCVPARVLIREVAVNLGLIPFIDMYSDPDAINQLIINMLPNVAMLSSIILTNE</sequence>
<dbReference type="PROSITE" id="PS51207">
    <property type="entry name" value="PXA"/>
    <property type="match status" value="1"/>
</dbReference>
<dbReference type="Proteomes" id="UP000663862">
    <property type="component" value="Unassembled WGS sequence"/>
</dbReference>
<proteinExistence type="predicted"/>
<protein>
    <recommendedName>
        <fullName evidence="1">PXA domain-containing protein</fullName>
    </recommendedName>
</protein>
<name>A0A820HN37_9BILA</name>
<dbReference type="EMBL" id="CAJOBQ010000210">
    <property type="protein sequence ID" value="CAF4294796.1"/>
    <property type="molecule type" value="Genomic_DNA"/>
</dbReference>
<evidence type="ECO:0000313" key="2">
    <source>
        <dbReference type="EMBL" id="CAF4294796.1"/>
    </source>
</evidence>